<evidence type="ECO:0000256" key="1">
    <source>
        <dbReference type="ARBA" id="ARBA00004141"/>
    </source>
</evidence>
<keyword evidence="3 6" id="KW-1133">Transmembrane helix</keyword>
<dbReference type="EMBL" id="BLKM01000655">
    <property type="protein sequence ID" value="GFG36648.1"/>
    <property type="molecule type" value="Genomic_DNA"/>
</dbReference>
<dbReference type="GO" id="GO:0005385">
    <property type="term" value="F:zinc ion transmembrane transporter activity"/>
    <property type="evidence" value="ECO:0007669"/>
    <property type="project" value="TreeGrafter"/>
</dbReference>
<dbReference type="PANTHER" id="PTHR11040">
    <property type="entry name" value="ZINC/IRON TRANSPORTER"/>
    <property type="match status" value="1"/>
</dbReference>
<evidence type="ECO:0000256" key="5">
    <source>
        <dbReference type="SAM" id="MobiDB-lite"/>
    </source>
</evidence>
<dbReference type="InterPro" id="IPR003689">
    <property type="entry name" value="ZIP"/>
</dbReference>
<sequence>MLNARNARYVAMVVLPGISFLFGNLPVVFPSQQGHPLLMSAFLCFGAGVLLAVSMLHMLPEAHNNLRDLAELSFCIGFLLLYFIDEIAYFFCICHPGTDKGQRRASEFSHTASILPSSLQRTEEQQQDELYDQSSHDSSNSCDSNGQVYGHGNRLNGKHPRRFSGGNLRHNPQNSEKAIASSYSQLLYKTNRPSTSYGAIQTTISNNGGDNEGGISSRVQCTSALAGGPASLQQPDLESSSAMSATEISQPRKDMFTSSCNQHIQQEHDKTGFDVLCHTTYSPPYRKSRAGHVGLLVALTFHATLETVAVGTEPSAEQVLWLTGAIACHRLVVAFCYGLELRASGNGCLSVCGHILLVSLGSELGIILGGLLAEDEQILITTAPAVPIIQAISAGTLLYVIVCEVLPRERTKLCCQDEQGVAGILQFASLAAGFCVMYADNNYISKAITEQ</sequence>
<dbReference type="GO" id="GO:0005886">
    <property type="term" value="C:plasma membrane"/>
    <property type="evidence" value="ECO:0007669"/>
    <property type="project" value="TreeGrafter"/>
</dbReference>
<reference evidence="8" key="1">
    <citation type="submission" date="2020-01" db="EMBL/GenBank/DDBJ databases">
        <title>Draft genome sequence of the Termite Coptotermes fromosanus.</title>
        <authorList>
            <person name="Itakura S."/>
            <person name="Yosikawa Y."/>
            <person name="Umezawa K."/>
        </authorList>
    </citation>
    <scope>NUCLEOTIDE SEQUENCE [LARGE SCALE GENOMIC DNA]</scope>
</reference>
<evidence type="ECO:0000313" key="7">
    <source>
        <dbReference type="EMBL" id="GFG36648.1"/>
    </source>
</evidence>
<feature type="region of interest" description="Disordered" evidence="5">
    <location>
        <begin position="227"/>
        <end position="248"/>
    </location>
</feature>
<gene>
    <name evidence="7" type="ORF">Cfor_09390</name>
</gene>
<name>A0A6L2Q1F0_COPFO</name>
<dbReference type="Pfam" id="PF02535">
    <property type="entry name" value="Zip"/>
    <property type="match status" value="1"/>
</dbReference>
<evidence type="ECO:0000256" key="2">
    <source>
        <dbReference type="ARBA" id="ARBA00022692"/>
    </source>
</evidence>
<feature type="transmembrane region" description="Helical" evidence="6">
    <location>
        <begin position="71"/>
        <end position="94"/>
    </location>
</feature>
<organism evidence="7 8">
    <name type="scientific">Coptotermes formosanus</name>
    <name type="common">Formosan subterranean termite</name>
    <dbReference type="NCBI Taxonomy" id="36987"/>
    <lineage>
        <taxon>Eukaryota</taxon>
        <taxon>Metazoa</taxon>
        <taxon>Ecdysozoa</taxon>
        <taxon>Arthropoda</taxon>
        <taxon>Hexapoda</taxon>
        <taxon>Insecta</taxon>
        <taxon>Pterygota</taxon>
        <taxon>Neoptera</taxon>
        <taxon>Polyneoptera</taxon>
        <taxon>Dictyoptera</taxon>
        <taxon>Blattodea</taxon>
        <taxon>Blattoidea</taxon>
        <taxon>Termitoidae</taxon>
        <taxon>Rhinotermitidae</taxon>
        <taxon>Coptotermes</taxon>
    </lineage>
</organism>
<accession>A0A6L2Q1F0</accession>
<evidence type="ECO:0000256" key="4">
    <source>
        <dbReference type="ARBA" id="ARBA00023136"/>
    </source>
</evidence>
<comment type="subcellular location">
    <subcellularLocation>
        <location evidence="1">Membrane</location>
        <topology evidence="1">Multi-pass membrane protein</topology>
    </subcellularLocation>
</comment>
<dbReference type="Proteomes" id="UP000502823">
    <property type="component" value="Unassembled WGS sequence"/>
</dbReference>
<keyword evidence="4 6" id="KW-0472">Membrane</keyword>
<evidence type="ECO:0000256" key="6">
    <source>
        <dbReference type="SAM" id="Phobius"/>
    </source>
</evidence>
<feature type="transmembrane region" description="Helical" evidence="6">
    <location>
        <begin position="6"/>
        <end position="25"/>
    </location>
</feature>
<protein>
    <submittedName>
        <fullName evidence="7">Uncharacterized protein</fullName>
    </submittedName>
</protein>
<dbReference type="FunCoup" id="A0A6L2Q1F0">
    <property type="interactions" value="30"/>
</dbReference>
<keyword evidence="8" id="KW-1185">Reference proteome</keyword>
<feature type="compositionally biased region" description="Polar residues" evidence="5">
    <location>
        <begin position="231"/>
        <end position="248"/>
    </location>
</feature>
<keyword evidence="2 6" id="KW-0812">Transmembrane</keyword>
<evidence type="ECO:0000256" key="3">
    <source>
        <dbReference type="ARBA" id="ARBA00022989"/>
    </source>
</evidence>
<evidence type="ECO:0000313" key="8">
    <source>
        <dbReference type="Proteomes" id="UP000502823"/>
    </source>
</evidence>
<dbReference type="PANTHER" id="PTHR11040:SF169">
    <property type="entry name" value="FI24038P1"/>
    <property type="match status" value="1"/>
</dbReference>
<dbReference type="AlphaFoldDB" id="A0A6L2Q1F0"/>
<proteinExistence type="predicted"/>
<dbReference type="OrthoDB" id="448280at2759"/>
<comment type="caution">
    <text evidence="7">The sequence shown here is derived from an EMBL/GenBank/DDBJ whole genome shotgun (WGS) entry which is preliminary data.</text>
</comment>
<feature type="transmembrane region" description="Helical" evidence="6">
    <location>
        <begin position="37"/>
        <end position="59"/>
    </location>
</feature>
<feature type="compositionally biased region" description="Low complexity" evidence="5">
    <location>
        <begin position="136"/>
        <end position="145"/>
    </location>
</feature>
<dbReference type="InParanoid" id="A0A6L2Q1F0"/>
<feature type="region of interest" description="Disordered" evidence="5">
    <location>
        <begin position="116"/>
        <end position="173"/>
    </location>
</feature>